<gene>
    <name evidence="5" type="ORF">ACFQMA_16610</name>
</gene>
<keyword evidence="1" id="KW-0805">Transcription regulation</keyword>
<dbReference type="Proteomes" id="UP001596432">
    <property type="component" value="Unassembled WGS sequence"/>
</dbReference>
<dbReference type="PANTHER" id="PTHR34236:SF1">
    <property type="entry name" value="DIMETHYL SULFOXIDE REDUCTASE TRANSCRIPTIONAL ACTIVATOR"/>
    <property type="match status" value="1"/>
</dbReference>
<reference evidence="5 6" key="1">
    <citation type="journal article" date="2019" name="Int. J. Syst. Evol. Microbiol.">
        <title>The Global Catalogue of Microorganisms (GCM) 10K type strain sequencing project: providing services to taxonomists for standard genome sequencing and annotation.</title>
        <authorList>
            <consortium name="The Broad Institute Genomics Platform"/>
            <consortium name="The Broad Institute Genome Sequencing Center for Infectious Disease"/>
            <person name="Wu L."/>
            <person name="Ma J."/>
        </authorList>
    </citation>
    <scope>NUCLEOTIDE SEQUENCE [LARGE SCALE GENOMIC DNA]</scope>
    <source>
        <strain evidence="5 6">XZYJT29</strain>
    </source>
</reference>
<evidence type="ECO:0000256" key="1">
    <source>
        <dbReference type="ARBA" id="ARBA00023015"/>
    </source>
</evidence>
<name>A0ABD5Y6F0_9EURY</name>
<dbReference type="InterPro" id="IPR036388">
    <property type="entry name" value="WH-like_DNA-bd_sf"/>
</dbReference>
<dbReference type="AlphaFoldDB" id="A0ABD5Y6F0"/>
<dbReference type="EMBL" id="JBHTAS010000001">
    <property type="protein sequence ID" value="MFC7141448.1"/>
    <property type="molecule type" value="Genomic_DNA"/>
</dbReference>
<feature type="region of interest" description="Disordered" evidence="3">
    <location>
        <begin position="1"/>
        <end position="25"/>
    </location>
</feature>
<keyword evidence="2" id="KW-0804">Transcription</keyword>
<dbReference type="InterPro" id="IPR007050">
    <property type="entry name" value="HTH_bacterioopsin"/>
</dbReference>
<feature type="domain" description="HTH bat-type" evidence="4">
    <location>
        <begin position="24"/>
        <end position="75"/>
    </location>
</feature>
<evidence type="ECO:0000256" key="3">
    <source>
        <dbReference type="SAM" id="MobiDB-lite"/>
    </source>
</evidence>
<dbReference type="Pfam" id="PF04967">
    <property type="entry name" value="HTH_10"/>
    <property type="match status" value="1"/>
</dbReference>
<organism evidence="5 6">
    <name type="scientific">Halosimplex aquaticum</name>
    <dbReference type="NCBI Taxonomy" id="3026162"/>
    <lineage>
        <taxon>Archaea</taxon>
        <taxon>Methanobacteriati</taxon>
        <taxon>Methanobacteriota</taxon>
        <taxon>Stenosarchaea group</taxon>
        <taxon>Halobacteria</taxon>
        <taxon>Halobacteriales</taxon>
        <taxon>Haloarculaceae</taxon>
        <taxon>Halosimplex</taxon>
    </lineage>
</organism>
<evidence type="ECO:0000313" key="6">
    <source>
        <dbReference type="Proteomes" id="UP001596432"/>
    </source>
</evidence>
<accession>A0ABD5Y6F0</accession>
<protein>
    <submittedName>
        <fullName evidence="5">Helix-turn-helix domain-containing protein</fullName>
    </submittedName>
</protein>
<evidence type="ECO:0000259" key="4">
    <source>
        <dbReference type="Pfam" id="PF04967"/>
    </source>
</evidence>
<dbReference type="Gene3D" id="1.10.10.10">
    <property type="entry name" value="Winged helix-like DNA-binding domain superfamily/Winged helix DNA-binding domain"/>
    <property type="match status" value="1"/>
</dbReference>
<sequence>MLRRQQVNKEEAQSRPTSALLSDLTDRQRTTLEAAYHAGFFEWPRDASGEDVADSLQVSPPTFHQHLRKAEGKVFGALFESASG</sequence>
<proteinExistence type="predicted"/>
<dbReference type="SUPFAM" id="SSF88659">
    <property type="entry name" value="Sigma3 and sigma4 domains of RNA polymerase sigma factors"/>
    <property type="match status" value="1"/>
</dbReference>
<dbReference type="InterPro" id="IPR013324">
    <property type="entry name" value="RNA_pol_sigma_r3/r4-like"/>
</dbReference>
<evidence type="ECO:0000256" key="2">
    <source>
        <dbReference type="ARBA" id="ARBA00023163"/>
    </source>
</evidence>
<comment type="caution">
    <text evidence="5">The sequence shown here is derived from an EMBL/GenBank/DDBJ whole genome shotgun (WGS) entry which is preliminary data.</text>
</comment>
<dbReference type="PANTHER" id="PTHR34236">
    <property type="entry name" value="DIMETHYL SULFOXIDE REDUCTASE TRANSCRIPTIONAL ACTIVATOR"/>
    <property type="match status" value="1"/>
</dbReference>
<dbReference type="RefSeq" id="WP_382261870.1">
    <property type="nucleotide sequence ID" value="NZ_JBHTAS010000001.1"/>
</dbReference>
<evidence type="ECO:0000313" key="5">
    <source>
        <dbReference type="EMBL" id="MFC7141448.1"/>
    </source>
</evidence>
<keyword evidence="6" id="KW-1185">Reference proteome</keyword>